<evidence type="ECO:0000313" key="3">
    <source>
        <dbReference type="Proteomes" id="UP000777482"/>
    </source>
</evidence>
<reference evidence="2 3" key="1">
    <citation type="submission" date="2020-11" db="EMBL/GenBank/DDBJ databases">
        <title>Kefir isolates.</title>
        <authorList>
            <person name="Marcisauskas S."/>
            <person name="Kim Y."/>
            <person name="Blasche S."/>
        </authorList>
    </citation>
    <scope>NUCLEOTIDE SEQUENCE [LARGE SCALE GENOMIC DNA]</scope>
    <source>
        <strain evidence="2 3">KR</strain>
    </source>
</reference>
<dbReference type="InterPro" id="IPR046346">
    <property type="entry name" value="Aminoacid_DH-like_N_sf"/>
</dbReference>
<dbReference type="EMBL" id="PUHQ01000102">
    <property type="protein sequence ID" value="KAG0656156.1"/>
    <property type="molecule type" value="Genomic_DNA"/>
</dbReference>
<dbReference type="Proteomes" id="UP000777482">
    <property type="component" value="Unassembled WGS sequence"/>
</dbReference>
<accession>A0A9P7B2N3</accession>
<proteinExistence type="predicted"/>
<dbReference type="Gene3D" id="3.40.50.720">
    <property type="entry name" value="NAD(P)-binding Rossmann-like Domain"/>
    <property type="match status" value="1"/>
</dbReference>
<dbReference type="PANTHER" id="PTHR21089:SF1">
    <property type="entry name" value="BIFUNCTIONAL 3-DEHYDROQUINATE DEHYDRATASE_SHIKIMATE DEHYDROGENASE, CHLOROPLASTIC"/>
    <property type="match status" value="1"/>
</dbReference>
<dbReference type="GO" id="GO:0009423">
    <property type="term" value="P:chorismate biosynthetic process"/>
    <property type="evidence" value="ECO:0007669"/>
    <property type="project" value="TreeGrafter"/>
</dbReference>
<dbReference type="AlphaFoldDB" id="A0A9P7B2N3"/>
<dbReference type="OrthoDB" id="204377at2759"/>
<evidence type="ECO:0000259" key="1">
    <source>
        <dbReference type="Pfam" id="PF08501"/>
    </source>
</evidence>
<dbReference type="PANTHER" id="PTHR21089">
    <property type="entry name" value="SHIKIMATE DEHYDROGENASE"/>
    <property type="match status" value="1"/>
</dbReference>
<dbReference type="GO" id="GO:0019632">
    <property type="term" value="P:shikimate metabolic process"/>
    <property type="evidence" value="ECO:0007669"/>
    <property type="project" value="TreeGrafter"/>
</dbReference>
<dbReference type="SUPFAM" id="SSF53223">
    <property type="entry name" value="Aminoacid dehydrogenase-like, N-terminal domain"/>
    <property type="match status" value="1"/>
</dbReference>
<organism evidence="2 3">
    <name type="scientific">Rhodotorula mucilaginosa</name>
    <name type="common">Yeast</name>
    <name type="synonym">Rhodotorula rubra</name>
    <dbReference type="NCBI Taxonomy" id="5537"/>
    <lineage>
        <taxon>Eukaryota</taxon>
        <taxon>Fungi</taxon>
        <taxon>Dikarya</taxon>
        <taxon>Basidiomycota</taxon>
        <taxon>Pucciniomycotina</taxon>
        <taxon>Microbotryomycetes</taxon>
        <taxon>Sporidiobolales</taxon>
        <taxon>Sporidiobolaceae</taxon>
        <taxon>Rhodotorula</taxon>
    </lineage>
</organism>
<dbReference type="CDD" id="cd01065">
    <property type="entry name" value="NAD_bind_Shikimate_DH"/>
    <property type="match status" value="1"/>
</dbReference>
<dbReference type="InterPro" id="IPR022893">
    <property type="entry name" value="Shikimate_DH_fam"/>
</dbReference>
<dbReference type="SUPFAM" id="SSF51735">
    <property type="entry name" value="NAD(P)-binding Rossmann-fold domains"/>
    <property type="match status" value="1"/>
</dbReference>
<dbReference type="InterPro" id="IPR013708">
    <property type="entry name" value="Shikimate_DH-bd_N"/>
</dbReference>
<feature type="domain" description="Shikimate dehydrogenase substrate binding N-terminal" evidence="1">
    <location>
        <begin position="21"/>
        <end position="101"/>
    </location>
</feature>
<dbReference type="Gene3D" id="3.40.50.10860">
    <property type="entry name" value="Leucine Dehydrogenase, chain A, domain 1"/>
    <property type="match status" value="1"/>
</dbReference>
<comment type="caution">
    <text evidence="2">The sequence shown here is derived from an EMBL/GenBank/DDBJ whole genome shotgun (WGS) entry which is preliminary data.</text>
</comment>
<evidence type="ECO:0000313" key="2">
    <source>
        <dbReference type="EMBL" id="KAG0656156.1"/>
    </source>
</evidence>
<sequence length="324" mass="35374">MSAASSPLDAARAEGPKTSRLFGMPLHGTYAPFLHNTITRLAGVDRTYEKMESTDMEAFLEYARSEECCGSAVTMPHKVAVCQHLDELTEDGRNIGACNTVIIRKGPNGERKLVGHNTDSVGVRESLLRADDSHVKSGRTRPGAVLGAGGACRAAVYALTKWLNCSPIYVVNRDDAEVEQFIDAFKKSATKAFNPELVHVKTVEEAEKLAAPAYIVSAVPAFPPTSPEEKQARAVAQTIFDKPEKGVILEMCYHPDIWTELAQLAQDAGWKVVTGEQAMIWQGIEQQLLWLECREEDLPVQEILDTVAKQVASDKETGAAPPLK</sequence>
<dbReference type="GO" id="GO:0004764">
    <property type="term" value="F:shikimate 3-dehydrogenase (NADP+) activity"/>
    <property type="evidence" value="ECO:0007669"/>
    <property type="project" value="InterPro"/>
</dbReference>
<name>A0A9P7B2N3_RHOMI</name>
<protein>
    <recommendedName>
        <fullName evidence="1">Shikimate dehydrogenase substrate binding N-terminal domain-containing protein</fullName>
    </recommendedName>
</protein>
<gene>
    <name evidence="2" type="ORF">C6P46_000395</name>
</gene>
<keyword evidence="3" id="KW-1185">Reference proteome</keyword>
<dbReference type="InterPro" id="IPR036291">
    <property type="entry name" value="NAD(P)-bd_dom_sf"/>
</dbReference>
<dbReference type="Pfam" id="PF08501">
    <property type="entry name" value="Shikimate_dh_N"/>
    <property type="match status" value="1"/>
</dbReference>